<comment type="caution">
    <text evidence="6">The sequence shown here is derived from an EMBL/GenBank/DDBJ whole genome shotgun (WGS) entry which is preliminary data.</text>
</comment>
<gene>
    <name evidence="6" type="ORF">EV678_2720</name>
</gene>
<dbReference type="PANTHER" id="PTHR30055">
    <property type="entry name" value="HTH-TYPE TRANSCRIPTIONAL REGULATOR RUTR"/>
    <property type="match status" value="1"/>
</dbReference>
<keyword evidence="2 4" id="KW-0238">DNA-binding</keyword>
<dbReference type="Gene3D" id="1.10.357.10">
    <property type="entry name" value="Tetracycline Repressor, domain 2"/>
    <property type="match status" value="1"/>
</dbReference>
<evidence type="ECO:0000256" key="3">
    <source>
        <dbReference type="ARBA" id="ARBA00023163"/>
    </source>
</evidence>
<dbReference type="SUPFAM" id="SSF46689">
    <property type="entry name" value="Homeodomain-like"/>
    <property type="match status" value="1"/>
</dbReference>
<accession>A0ABY0ITY3</accession>
<dbReference type="RefSeq" id="WP_014235525.1">
    <property type="nucleotide sequence ID" value="NZ_SHKM01000002.1"/>
</dbReference>
<evidence type="ECO:0000313" key="7">
    <source>
        <dbReference type="Proteomes" id="UP000292136"/>
    </source>
</evidence>
<dbReference type="InterPro" id="IPR050109">
    <property type="entry name" value="HTH-type_TetR-like_transc_reg"/>
</dbReference>
<dbReference type="Gene3D" id="1.10.10.60">
    <property type="entry name" value="Homeodomain-like"/>
    <property type="match status" value="1"/>
</dbReference>
<protein>
    <submittedName>
        <fullName evidence="6">TetR family transcriptional regulator</fullName>
    </submittedName>
</protein>
<keyword evidence="3" id="KW-0804">Transcription</keyword>
<feature type="DNA-binding region" description="H-T-H motif" evidence="4">
    <location>
        <begin position="39"/>
        <end position="58"/>
    </location>
</feature>
<dbReference type="InterPro" id="IPR001647">
    <property type="entry name" value="HTH_TetR"/>
</dbReference>
<dbReference type="Pfam" id="PF00440">
    <property type="entry name" value="TetR_N"/>
    <property type="match status" value="1"/>
</dbReference>
<organism evidence="6 7">
    <name type="scientific">Azospira oryzae</name>
    <dbReference type="NCBI Taxonomy" id="146939"/>
    <lineage>
        <taxon>Bacteria</taxon>
        <taxon>Pseudomonadati</taxon>
        <taxon>Pseudomonadota</taxon>
        <taxon>Betaproteobacteria</taxon>
        <taxon>Rhodocyclales</taxon>
        <taxon>Rhodocyclaceae</taxon>
        <taxon>Azospira</taxon>
    </lineage>
</organism>
<dbReference type="InterPro" id="IPR036271">
    <property type="entry name" value="Tet_transcr_reg_TetR-rel_C_sf"/>
</dbReference>
<dbReference type="EMBL" id="SHKM01000002">
    <property type="protein sequence ID" value="RZT76837.1"/>
    <property type="molecule type" value="Genomic_DNA"/>
</dbReference>
<name>A0ABY0ITY3_9RHOO</name>
<feature type="domain" description="HTH tetR-type" evidence="5">
    <location>
        <begin position="16"/>
        <end position="76"/>
    </location>
</feature>
<dbReference type="Proteomes" id="UP000292136">
    <property type="component" value="Unassembled WGS sequence"/>
</dbReference>
<dbReference type="PANTHER" id="PTHR30055:SF234">
    <property type="entry name" value="HTH-TYPE TRANSCRIPTIONAL REGULATOR BETI"/>
    <property type="match status" value="1"/>
</dbReference>
<dbReference type="InterPro" id="IPR009057">
    <property type="entry name" value="Homeodomain-like_sf"/>
</dbReference>
<evidence type="ECO:0000256" key="4">
    <source>
        <dbReference type="PROSITE-ProRule" id="PRU00335"/>
    </source>
</evidence>
<evidence type="ECO:0000259" key="5">
    <source>
        <dbReference type="PROSITE" id="PS50977"/>
    </source>
</evidence>
<dbReference type="PROSITE" id="PS50977">
    <property type="entry name" value="HTH_TETR_2"/>
    <property type="match status" value="1"/>
</dbReference>
<evidence type="ECO:0000256" key="2">
    <source>
        <dbReference type="ARBA" id="ARBA00023125"/>
    </source>
</evidence>
<dbReference type="SUPFAM" id="SSF48498">
    <property type="entry name" value="Tetracyclin repressor-like, C-terminal domain"/>
    <property type="match status" value="1"/>
</dbReference>
<sequence>MSLCDSADPPRRRRKEARPQELTAAALELFTERGFAATRLEDIAARAGVSKGTLYLYFDSKEALFEAVIREGIIPAMNEGRTMLEEHQGSASELLRCLLLGWWELLGESPLGGVPKLMVSEAGNFPKVAAFYRENVIDPGRALLREALQRGMDQGEFRPVDVGMAVDVIFAPILMLAVWRYSIGPCCAEEERDPVRFLDTHFDLLIKGLRP</sequence>
<evidence type="ECO:0000256" key="1">
    <source>
        <dbReference type="ARBA" id="ARBA00023015"/>
    </source>
</evidence>
<evidence type="ECO:0000313" key="6">
    <source>
        <dbReference type="EMBL" id="RZT76837.1"/>
    </source>
</evidence>
<dbReference type="Pfam" id="PF16859">
    <property type="entry name" value="TetR_C_11"/>
    <property type="match status" value="1"/>
</dbReference>
<keyword evidence="1" id="KW-0805">Transcription regulation</keyword>
<dbReference type="InterPro" id="IPR011075">
    <property type="entry name" value="TetR_C"/>
</dbReference>
<dbReference type="PRINTS" id="PR00455">
    <property type="entry name" value="HTHTETR"/>
</dbReference>
<reference evidence="6 7" key="1">
    <citation type="submission" date="2019-02" db="EMBL/GenBank/DDBJ databases">
        <title>Genomic Encyclopedia of Type Strains, Phase IV (KMG-IV): sequencing the most valuable type-strain genomes for metagenomic binning, comparative biology and taxonomic classification.</title>
        <authorList>
            <person name="Goeker M."/>
        </authorList>
    </citation>
    <scope>NUCLEOTIDE SEQUENCE [LARGE SCALE GENOMIC DNA]</scope>
    <source>
        <strain evidence="6 7">DSM 21223</strain>
    </source>
</reference>
<keyword evidence="7" id="KW-1185">Reference proteome</keyword>
<proteinExistence type="predicted"/>